<dbReference type="GO" id="GO:0016987">
    <property type="term" value="F:sigma factor activity"/>
    <property type="evidence" value="ECO:0007669"/>
    <property type="project" value="UniProtKB-KW"/>
</dbReference>
<keyword evidence="3" id="KW-0731">Sigma factor</keyword>
<name>A0A8H9KPT3_9MICO</name>
<dbReference type="SUPFAM" id="SSF88659">
    <property type="entry name" value="Sigma3 and sigma4 domains of RNA polymerase sigma factors"/>
    <property type="match status" value="1"/>
</dbReference>
<dbReference type="InterPro" id="IPR039425">
    <property type="entry name" value="RNA_pol_sigma-70-like"/>
</dbReference>
<sequence length="170" mass="19174">MDRDPDFTAYVMARRPQLYRTAVLLCGDPHRAEDVVQDALVRLYAVWPRVASIGNVDAYVRRVIVNAHLSDRRRPWRRESPRELPDTAMAPGFGFEETDAVRAAIRRLPPGQRRVVVLRHIWGLSVEQTAQELGISTGTVKSQTADALASLRQALSPAYESTTPRRGEDR</sequence>
<dbReference type="GO" id="GO:0006352">
    <property type="term" value="P:DNA-templated transcription initiation"/>
    <property type="evidence" value="ECO:0007669"/>
    <property type="project" value="InterPro"/>
</dbReference>
<evidence type="ECO:0000256" key="4">
    <source>
        <dbReference type="ARBA" id="ARBA00023125"/>
    </source>
</evidence>
<dbReference type="PANTHER" id="PTHR43133">
    <property type="entry name" value="RNA POLYMERASE ECF-TYPE SIGMA FACTO"/>
    <property type="match status" value="1"/>
</dbReference>
<dbReference type="AlphaFoldDB" id="A0A8H9KPT3"/>
<keyword evidence="2" id="KW-0805">Transcription regulation</keyword>
<protein>
    <submittedName>
        <fullName evidence="8">RNA polymerase sigma24 factor</fullName>
    </submittedName>
</protein>
<dbReference type="NCBIfam" id="TIGR02937">
    <property type="entry name" value="sigma70-ECF"/>
    <property type="match status" value="1"/>
</dbReference>
<reference evidence="8" key="1">
    <citation type="journal article" date="2014" name="Int. J. Syst. Evol. Microbiol.">
        <title>Complete genome sequence of Corynebacterium casei LMG S-19264T (=DSM 44701T), isolated from a smear-ripened cheese.</title>
        <authorList>
            <consortium name="US DOE Joint Genome Institute (JGI-PGF)"/>
            <person name="Walter F."/>
            <person name="Albersmeier A."/>
            <person name="Kalinowski J."/>
            <person name="Ruckert C."/>
        </authorList>
    </citation>
    <scope>NUCLEOTIDE SEQUENCE</scope>
    <source>
        <strain evidence="8">CGMCC 1.10749</strain>
    </source>
</reference>
<evidence type="ECO:0000256" key="2">
    <source>
        <dbReference type="ARBA" id="ARBA00023015"/>
    </source>
</evidence>
<dbReference type="Pfam" id="PF04542">
    <property type="entry name" value="Sigma70_r2"/>
    <property type="match status" value="1"/>
</dbReference>
<dbReference type="SUPFAM" id="SSF88946">
    <property type="entry name" value="Sigma2 domain of RNA polymerase sigma factors"/>
    <property type="match status" value="1"/>
</dbReference>
<proteinExistence type="inferred from homology"/>
<dbReference type="Pfam" id="PF08281">
    <property type="entry name" value="Sigma70_r4_2"/>
    <property type="match status" value="1"/>
</dbReference>
<feature type="domain" description="RNA polymerase sigma-70 region 2" evidence="6">
    <location>
        <begin position="12"/>
        <end position="77"/>
    </location>
</feature>
<dbReference type="Proteomes" id="UP000628079">
    <property type="component" value="Unassembled WGS sequence"/>
</dbReference>
<comment type="similarity">
    <text evidence="1">Belongs to the sigma-70 factor family. ECF subfamily.</text>
</comment>
<dbReference type="GO" id="GO:0003677">
    <property type="term" value="F:DNA binding"/>
    <property type="evidence" value="ECO:0007669"/>
    <property type="project" value="UniProtKB-KW"/>
</dbReference>
<evidence type="ECO:0000313" key="9">
    <source>
        <dbReference type="Proteomes" id="UP000628079"/>
    </source>
</evidence>
<evidence type="ECO:0000259" key="7">
    <source>
        <dbReference type="Pfam" id="PF08281"/>
    </source>
</evidence>
<gene>
    <name evidence="8" type="ORF">GCM10011314_10090</name>
</gene>
<feature type="domain" description="RNA polymerase sigma factor 70 region 4 type 2" evidence="7">
    <location>
        <begin position="99"/>
        <end position="151"/>
    </location>
</feature>
<evidence type="ECO:0000256" key="1">
    <source>
        <dbReference type="ARBA" id="ARBA00010641"/>
    </source>
</evidence>
<evidence type="ECO:0000256" key="5">
    <source>
        <dbReference type="ARBA" id="ARBA00023163"/>
    </source>
</evidence>
<dbReference type="Gene3D" id="1.10.10.10">
    <property type="entry name" value="Winged helix-like DNA-binding domain superfamily/Winged helix DNA-binding domain"/>
    <property type="match status" value="1"/>
</dbReference>
<dbReference type="InterPro" id="IPR013249">
    <property type="entry name" value="RNA_pol_sigma70_r4_t2"/>
</dbReference>
<dbReference type="PANTHER" id="PTHR43133:SF50">
    <property type="entry name" value="ECF RNA POLYMERASE SIGMA FACTOR SIGM"/>
    <property type="match status" value="1"/>
</dbReference>
<evidence type="ECO:0000259" key="6">
    <source>
        <dbReference type="Pfam" id="PF04542"/>
    </source>
</evidence>
<keyword evidence="5" id="KW-0804">Transcription</keyword>
<dbReference type="RefSeq" id="WP_035948555.1">
    <property type="nucleotide sequence ID" value="NZ_BMEA01000001.1"/>
</dbReference>
<evidence type="ECO:0000256" key="3">
    <source>
        <dbReference type="ARBA" id="ARBA00023082"/>
    </source>
</evidence>
<organism evidence="8 9">
    <name type="scientific">Knoellia flava</name>
    <dbReference type="NCBI Taxonomy" id="913969"/>
    <lineage>
        <taxon>Bacteria</taxon>
        <taxon>Bacillati</taxon>
        <taxon>Actinomycetota</taxon>
        <taxon>Actinomycetes</taxon>
        <taxon>Micrococcales</taxon>
        <taxon>Intrasporangiaceae</taxon>
        <taxon>Knoellia</taxon>
    </lineage>
</organism>
<dbReference type="InterPro" id="IPR014325">
    <property type="entry name" value="RNA_pol_sigma-E_actinobac"/>
</dbReference>
<dbReference type="NCBIfam" id="TIGR02983">
    <property type="entry name" value="SigE-fam_strep"/>
    <property type="match status" value="1"/>
</dbReference>
<reference evidence="8" key="2">
    <citation type="submission" date="2020-09" db="EMBL/GenBank/DDBJ databases">
        <authorList>
            <person name="Sun Q."/>
            <person name="Zhou Y."/>
        </authorList>
    </citation>
    <scope>NUCLEOTIDE SEQUENCE</scope>
    <source>
        <strain evidence="8">CGMCC 1.10749</strain>
    </source>
</reference>
<accession>A0A8H9KPT3</accession>
<dbReference type="InterPro" id="IPR013325">
    <property type="entry name" value="RNA_pol_sigma_r2"/>
</dbReference>
<comment type="caution">
    <text evidence="8">The sequence shown here is derived from an EMBL/GenBank/DDBJ whole genome shotgun (WGS) entry which is preliminary data.</text>
</comment>
<dbReference type="Gene3D" id="1.10.1740.10">
    <property type="match status" value="1"/>
</dbReference>
<dbReference type="InterPro" id="IPR014284">
    <property type="entry name" value="RNA_pol_sigma-70_dom"/>
</dbReference>
<dbReference type="InterPro" id="IPR007627">
    <property type="entry name" value="RNA_pol_sigma70_r2"/>
</dbReference>
<evidence type="ECO:0000313" key="8">
    <source>
        <dbReference type="EMBL" id="GGB72598.1"/>
    </source>
</evidence>
<dbReference type="EMBL" id="BMEA01000001">
    <property type="protein sequence ID" value="GGB72598.1"/>
    <property type="molecule type" value="Genomic_DNA"/>
</dbReference>
<dbReference type="InterPro" id="IPR036388">
    <property type="entry name" value="WH-like_DNA-bd_sf"/>
</dbReference>
<dbReference type="CDD" id="cd06171">
    <property type="entry name" value="Sigma70_r4"/>
    <property type="match status" value="1"/>
</dbReference>
<dbReference type="InterPro" id="IPR013324">
    <property type="entry name" value="RNA_pol_sigma_r3/r4-like"/>
</dbReference>
<keyword evidence="4" id="KW-0238">DNA-binding</keyword>